<dbReference type="SUPFAM" id="SSF90257">
    <property type="entry name" value="Myosin rod fragments"/>
    <property type="match status" value="1"/>
</dbReference>
<organism evidence="3 4">
    <name type="scientific">Aspergillus ibericus CBS 121593</name>
    <dbReference type="NCBI Taxonomy" id="1448316"/>
    <lineage>
        <taxon>Eukaryota</taxon>
        <taxon>Fungi</taxon>
        <taxon>Dikarya</taxon>
        <taxon>Ascomycota</taxon>
        <taxon>Pezizomycotina</taxon>
        <taxon>Eurotiomycetes</taxon>
        <taxon>Eurotiomycetidae</taxon>
        <taxon>Eurotiales</taxon>
        <taxon>Aspergillaceae</taxon>
        <taxon>Aspergillus</taxon>
        <taxon>Aspergillus subgen. Circumdati</taxon>
    </lineage>
</organism>
<dbReference type="AlphaFoldDB" id="A0A395GUZ5"/>
<keyword evidence="4" id="KW-1185">Reference proteome</keyword>
<keyword evidence="1" id="KW-0175">Coiled coil</keyword>
<feature type="coiled-coil region" evidence="1">
    <location>
        <begin position="123"/>
        <end position="227"/>
    </location>
</feature>
<reference evidence="3 4" key="1">
    <citation type="submission" date="2018-02" db="EMBL/GenBank/DDBJ databases">
        <title>The genomes of Aspergillus section Nigri reveals drivers in fungal speciation.</title>
        <authorList>
            <consortium name="DOE Joint Genome Institute"/>
            <person name="Vesth T.C."/>
            <person name="Nybo J."/>
            <person name="Theobald S."/>
            <person name="Brandl J."/>
            <person name="Frisvad J.C."/>
            <person name="Nielsen K.F."/>
            <person name="Lyhne E.K."/>
            <person name="Kogle M.E."/>
            <person name="Kuo A."/>
            <person name="Riley R."/>
            <person name="Clum A."/>
            <person name="Nolan M."/>
            <person name="Lipzen A."/>
            <person name="Salamov A."/>
            <person name="Henrissat B."/>
            <person name="Wiebenga A."/>
            <person name="De vries R.P."/>
            <person name="Grigoriev I.V."/>
            <person name="Mortensen U.H."/>
            <person name="Andersen M.R."/>
            <person name="Baker S.E."/>
        </authorList>
    </citation>
    <scope>NUCLEOTIDE SEQUENCE [LARGE SCALE GENOMIC DNA]</scope>
    <source>
        <strain evidence="3 4">CBS 121593</strain>
    </source>
</reference>
<dbReference type="RefSeq" id="XP_025572261.1">
    <property type="nucleotide sequence ID" value="XM_025724422.1"/>
</dbReference>
<feature type="region of interest" description="Disordered" evidence="2">
    <location>
        <begin position="1"/>
        <end position="30"/>
    </location>
</feature>
<dbReference type="GeneID" id="37229287"/>
<protein>
    <submittedName>
        <fullName evidence="3">Uncharacterized protein</fullName>
    </submittedName>
</protein>
<name>A0A395GUZ5_9EURO</name>
<dbReference type="OrthoDB" id="3908692at2759"/>
<evidence type="ECO:0000313" key="3">
    <source>
        <dbReference type="EMBL" id="RAK97933.1"/>
    </source>
</evidence>
<evidence type="ECO:0000256" key="2">
    <source>
        <dbReference type="SAM" id="MobiDB-lite"/>
    </source>
</evidence>
<accession>A0A395GUZ5</accession>
<proteinExistence type="predicted"/>
<dbReference type="VEuPathDB" id="FungiDB:BO80DRAFT_504390"/>
<dbReference type="EMBL" id="KZ824458">
    <property type="protein sequence ID" value="RAK97933.1"/>
    <property type="molecule type" value="Genomic_DNA"/>
</dbReference>
<sequence length="243" mass="28139">MSPSTNTRETQHVPQLTLQHNQKQASHGETENQTLHPYLQHLVHEFEGLAIRNRQLEMELSEARDNDTRLGDEDTQLNEEYYQELRHKTRKLHFLEGQCITLYRMNRKLEGQLAKMIEAHLARKAKEDEITGLKDKISTLESERTGLHNKVASLQGKVDGLNDKIASLESENNGLRTKVAGLQGNIDTLQNRVADGKVEITDLKYDLEDAEDRASRLEKDKKRLENTVYYLRDLLSRKKCKFF</sequence>
<evidence type="ECO:0000256" key="1">
    <source>
        <dbReference type="SAM" id="Coils"/>
    </source>
</evidence>
<evidence type="ECO:0000313" key="4">
    <source>
        <dbReference type="Proteomes" id="UP000249402"/>
    </source>
</evidence>
<gene>
    <name evidence="3" type="ORF">BO80DRAFT_504390</name>
</gene>
<dbReference type="Proteomes" id="UP000249402">
    <property type="component" value="Unassembled WGS sequence"/>
</dbReference>
<dbReference type="Gene3D" id="1.20.5.170">
    <property type="match status" value="2"/>
</dbReference>